<name>A0A371ELP5_MUCPR</name>
<dbReference type="FunFam" id="2.60.120.650:FF:000016">
    <property type="entry name" value="Lysine-specific demethylase isoform A"/>
    <property type="match status" value="1"/>
</dbReference>
<evidence type="ECO:0000256" key="2">
    <source>
        <dbReference type="ARBA" id="ARBA00022723"/>
    </source>
</evidence>
<dbReference type="GO" id="GO:0016491">
    <property type="term" value="F:oxidoreductase activity"/>
    <property type="evidence" value="ECO:0007669"/>
    <property type="project" value="UniProtKB-KW"/>
</dbReference>
<feature type="compositionally biased region" description="Low complexity" evidence="8">
    <location>
        <begin position="935"/>
        <end position="945"/>
    </location>
</feature>
<evidence type="ECO:0000256" key="5">
    <source>
        <dbReference type="ARBA" id="ARBA00023015"/>
    </source>
</evidence>
<keyword evidence="7" id="KW-0539">Nucleus</keyword>
<evidence type="ECO:0000256" key="8">
    <source>
        <dbReference type="SAM" id="MobiDB-lite"/>
    </source>
</evidence>
<dbReference type="Proteomes" id="UP000257109">
    <property type="component" value="Unassembled WGS sequence"/>
</dbReference>
<dbReference type="Pfam" id="PF02373">
    <property type="entry name" value="JmjC"/>
    <property type="match status" value="1"/>
</dbReference>
<comment type="caution">
    <text evidence="11">The sequence shown here is derived from an EMBL/GenBank/DDBJ whole genome shotgun (WGS) entry which is preliminary data.</text>
</comment>
<feature type="region of interest" description="Disordered" evidence="8">
    <location>
        <begin position="983"/>
        <end position="1011"/>
    </location>
</feature>
<dbReference type="GO" id="GO:0046872">
    <property type="term" value="F:metal ion binding"/>
    <property type="evidence" value="ECO:0007669"/>
    <property type="project" value="UniProtKB-KW"/>
</dbReference>
<feature type="non-terminal residue" evidence="11">
    <location>
        <position position="1"/>
    </location>
</feature>
<dbReference type="Pfam" id="PF02375">
    <property type="entry name" value="JmjN"/>
    <property type="match status" value="1"/>
</dbReference>
<dbReference type="AlphaFoldDB" id="A0A371ELP5"/>
<protein>
    <submittedName>
        <fullName evidence="11">Lysine-specific demethylase</fullName>
    </submittedName>
</protein>
<evidence type="ECO:0000256" key="4">
    <source>
        <dbReference type="ARBA" id="ARBA00023004"/>
    </source>
</evidence>
<comment type="cofactor">
    <cofactor evidence="1">
        <name>Fe(2+)</name>
        <dbReference type="ChEBI" id="CHEBI:29033"/>
    </cofactor>
</comment>
<dbReference type="InterPro" id="IPR004198">
    <property type="entry name" value="Znf_C5HC2"/>
</dbReference>
<dbReference type="PANTHER" id="PTHR10694">
    <property type="entry name" value="LYSINE-SPECIFIC DEMETHYLASE"/>
    <property type="match status" value="1"/>
</dbReference>
<accession>A0A371ELP5</accession>
<dbReference type="EMBL" id="QJKJ01013232">
    <property type="protein sequence ID" value="RDX66884.1"/>
    <property type="molecule type" value="Genomic_DNA"/>
</dbReference>
<evidence type="ECO:0000259" key="10">
    <source>
        <dbReference type="PROSITE" id="PS51184"/>
    </source>
</evidence>
<evidence type="ECO:0000256" key="7">
    <source>
        <dbReference type="ARBA" id="ARBA00023242"/>
    </source>
</evidence>
<dbReference type="SUPFAM" id="SSF51197">
    <property type="entry name" value="Clavaminate synthase-like"/>
    <property type="match status" value="1"/>
</dbReference>
<organism evidence="11 12">
    <name type="scientific">Mucuna pruriens</name>
    <name type="common">Velvet bean</name>
    <name type="synonym">Dolichos pruriens</name>
    <dbReference type="NCBI Taxonomy" id="157652"/>
    <lineage>
        <taxon>Eukaryota</taxon>
        <taxon>Viridiplantae</taxon>
        <taxon>Streptophyta</taxon>
        <taxon>Embryophyta</taxon>
        <taxon>Tracheophyta</taxon>
        <taxon>Spermatophyta</taxon>
        <taxon>Magnoliopsida</taxon>
        <taxon>eudicotyledons</taxon>
        <taxon>Gunneridae</taxon>
        <taxon>Pentapetalae</taxon>
        <taxon>rosids</taxon>
        <taxon>fabids</taxon>
        <taxon>Fabales</taxon>
        <taxon>Fabaceae</taxon>
        <taxon>Papilionoideae</taxon>
        <taxon>50 kb inversion clade</taxon>
        <taxon>NPAAA clade</taxon>
        <taxon>indigoferoid/millettioid clade</taxon>
        <taxon>Phaseoleae</taxon>
        <taxon>Mucuna</taxon>
    </lineage>
</organism>
<dbReference type="GO" id="GO:0008168">
    <property type="term" value="F:methyltransferase activity"/>
    <property type="evidence" value="ECO:0007669"/>
    <property type="project" value="UniProtKB-KW"/>
</dbReference>
<dbReference type="PROSITE" id="PS51183">
    <property type="entry name" value="JMJN"/>
    <property type="match status" value="1"/>
</dbReference>
<dbReference type="PROSITE" id="PS51184">
    <property type="entry name" value="JMJC"/>
    <property type="match status" value="1"/>
</dbReference>
<feature type="domain" description="JmjN" evidence="9">
    <location>
        <begin position="277"/>
        <end position="318"/>
    </location>
</feature>
<dbReference type="STRING" id="157652.A0A371ELP5"/>
<evidence type="ECO:0000256" key="3">
    <source>
        <dbReference type="ARBA" id="ARBA00023002"/>
    </source>
</evidence>
<evidence type="ECO:0000256" key="6">
    <source>
        <dbReference type="ARBA" id="ARBA00023163"/>
    </source>
</evidence>
<keyword evidence="2" id="KW-0479">Metal-binding</keyword>
<keyword evidence="6" id="KW-0804">Transcription</keyword>
<keyword evidence="4" id="KW-0408">Iron</keyword>
<sequence length="1027" mass="116377">MTKIINGSMSNLCTELTQEPDLIDNTVLLSYQTTLLDSTGSSILYPPINKSYLTVTAIPSIHGNGETFNSVHTRNAIRFLSFLIHYFSPFSGPPENLFRSPENCFCFRRLFPASQAEAGLGLLIDTFVFGVFRECGEPGCPSRLALNLQRSGSWFRVRFGLGVVVIDFFGDSLFQLTKTEAYRERTRNEMVERRVTLSKEVRNGLEFLKRKRLQRAKSATTTQTNIANMMNRSGGDALRASSSCGMRLHGNADAFSKRKVDKFDTNDLEWTDKIPECPVYSPTKEEFEDPLIYLQKIAPEASKYGICKIISPLSASVPAGVVLMKEKAGFKFTTRVQPLRLAEWDTEDKVTFFMSGRNYTFRDFEKMANKVFARRYCSAGCLPATYLEKEFWHEIGCGKMQTVEYACDVDGSAFSSSPTDQLGNSKWNLKKLSRLPKSILRLLETSIPGVTEPMLYIGMLFSMFAWHVEDHYLYSINYHHCGASKTWYGIPGQAALEFERVVREHVYTNDILSSDGEDGAFDVLLGKTTLFPPNILLEHEVPVYKAVQKPGEFIITFPRAYHAGFNHGFNCGEAVNFAIGDWFPLGAIASRRYALLNRVPLLPHEELLCKEAMLLRTCLELEDSDFPSPDLFSHKSIKISFVNLMRFQHCARWFLTKSRACISVSSHSHGTILCSLCKRDCYIAYVDCNCRMHPVCLRHDVDSLDFICGSKHTLYLREDIMDMEAAAKMFEQEDGILDETRKQTKSDQNMYAYPLSNMFQRAEANGYAPYCELKLDSVIEFYTTPEHTTNNQEYSTQNQSVFVHCSENQKPVVSEVSFSSATSTLCSLSESFESLSAPKNAEGHTNINLGIIDFEEFGSSIKPQGDIQRFDTKPIADESDDSDSEIFRVKRPSSLKAERRNMIDAMSSKHTEQQGLKRLKKIIPEGKGGQPMGLSRSSESSYKYSHPVNHKGHVEISSRDRFARGNDIPVSVRYKKLGNEEISMRQDHHRRDRLQQTYREPPSIEIGPKRLKVRGPSFLGLESSRLN</sequence>
<dbReference type="GO" id="GO:0141052">
    <property type="term" value="F:histone H3 demethylase activity"/>
    <property type="evidence" value="ECO:0007669"/>
    <property type="project" value="UniProtKB-ARBA"/>
</dbReference>
<dbReference type="GO" id="GO:0040029">
    <property type="term" value="P:epigenetic regulation of gene expression"/>
    <property type="evidence" value="ECO:0007669"/>
    <property type="project" value="UniProtKB-ARBA"/>
</dbReference>
<dbReference type="SMART" id="SM00545">
    <property type="entry name" value="JmjN"/>
    <property type="match status" value="1"/>
</dbReference>
<dbReference type="InterPro" id="IPR003349">
    <property type="entry name" value="JmjN"/>
</dbReference>
<dbReference type="Gene3D" id="2.60.120.650">
    <property type="entry name" value="Cupin"/>
    <property type="match status" value="1"/>
</dbReference>
<reference evidence="11" key="1">
    <citation type="submission" date="2018-05" db="EMBL/GenBank/DDBJ databases">
        <title>Draft genome of Mucuna pruriens seed.</title>
        <authorList>
            <person name="Nnadi N.E."/>
            <person name="Vos R."/>
            <person name="Hasami M.H."/>
            <person name="Devisetty U.K."/>
            <person name="Aguiy J.C."/>
        </authorList>
    </citation>
    <scope>NUCLEOTIDE SEQUENCE [LARGE SCALE GENOMIC DNA]</scope>
    <source>
        <strain evidence="11">JCA_2017</strain>
    </source>
</reference>
<dbReference type="Pfam" id="PF02928">
    <property type="entry name" value="zf-C5HC2"/>
    <property type="match status" value="1"/>
</dbReference>
<keyword evidence="5" id="KW-0805">Transcription regulation</keyword>
<gene>
    <name evidence="11" type="primary">JMJ706</name>
    <name evidence="11" type="ORF">CR513_54304</name>
</gene>
<dbReference type="GO" id="GO:0000785">
    <property type="term" value="C:chromatin"/>
    <property type="evidence" value="ECO:0007669"/>
    <property type="project" value="TreeGrafter"/>
</dbReference>
<keyword evidence="12" id="KW-1185">Reference proteome</keyword>
<dbReference type="PANTHER" id="PTHR10694:SF33">
    <property type="entry name" value="LYSINE-SPECIFIC DEMETHYLASE 5"/>
    <property type="match status" value="1"/>
</dbReference>
<dbReference type="OrthoDB" id="1678912at2759"/>
<proteinExistence type="predicted"/>
<evidence type="ECO:0000256" key="1">
    <source>
        <dbReference type="ARBA" id="ARBA00001954"/>
    </source>
</evidence>
<dbReference type="InterPro" id="IPR003347">
    <property type="entry name" value="JmjC_dom"/>
</dbReference>
<evidence type="ECO:0000259" key="9">
    <source>
        <dbReference type="PROSITE" id="PS51183"/>
    </source>
</evidence>
<feature type="domain" description="JmjC" evidence="10">
    <location>
        <begin position="424"/>
        <end position="594"/>
    </location>
</feature>
<keyword evidence="3" id="KW-0560">Oxidoreductase</keyword>
<dbReference type="GO" id="GO:0005634">
    <property type="term" value="C:nucleus"/>
    <property type="evidence" value="ECO:0007669"/>
    <property type="project" value="TreeGrafter"/>
</dbReference>
<dbReference type="GO" id="GO:0032259">
    <property type="term" value="P:methylation"/>
    <property type="evidence" value="ECO:0007669"/>
    <property type="project" value="UniProtKB-KW"/>
</dbReference>
<feature type="region of interest" description="Disordered" evidence="8">
    <location>
        <begin position="924"/>
        <end position="947"/>
    </location>
</feature>
<evidence type="ECO:0000313" key="12">
    <source>
        <dbReference type="Proteomes" id="UP000257109"/>
    </source>
</evidence>
<evidence type="ECO:0000313" key="11">
    <source>
        <dbReference type="EMBL" id="RDX66884.1"/>
    </source>
</evidence>
<dbReference type="SMART" id="SM00558">
    <property type="entry name" value="JmjC"/>
    <property type="match status" value="1"/>
</dbReference>